<accession>A0A4Y2LCS1</accession>
<proteinExistence type="predicted"/>
<reference evidence="1 2" key="1">
    <citation type="journal article" date="2019" name="Sci. Rep.">
        <title>Orb-weaving spider Araneus ventricosus genome elucidates the spidroin gene catalogue.</title>
        <authorList>
            <person name="Kono N."/>
            <person name="Nakamura H."/>
            <person name="Ohtoshi R."/>
            <person name="Moran D.A.P."/>
            <person name="Shinohara A."/>
            <person name="Yoshida Y."/>
            <person name="Fujiwara M."/>
            <person name="Mori M."/>
            <person name="Tomita M."/>
            <person name="Arakawa K."/>
        </authorList>
    </citation>
    <scope>NUCLEOTIDE SEQUENCE [LARGE SCALE GENOMIC DNA]</scope>
</reference>
<comment type="caution">
    <text evidence="1">The sequence shown here is derived from an EMBL/GenBank/DDBJ whole genome shotgun (WGS) entry which is preliminary data.</text>
</comment>
<dbReference type="AlphaFoldDB" id="A0A4Y2LCS1"/>
<sequence>MKQCYEQHHSRQVLHAVTFVQDGGVTNNVIPDKHSTHSLSCKMELHHISLQRSTFLEDRVISPSSLKTIYVNNLRYAAVLRTTSFRQPLHAVTFVQDGAPPHINGTPTALNICGSSYYQSILSTCFASNISQSTTFRLLVMEIFES</sequence>
<evidence type="ECO:0000313" key="2">
    <source>
        <dbReference type="Proteomes" id="UP000499080"/>
    </source>
</evidence>
<evidence type="ECO:0000313" key="1">
    <source>
        <dbReference type="EMBL" id="GBN12538.1"/>
    </source>
</evidence>
<protein>
    <submittedName>
        <fullName evidence="1">Uncharacterized protein</fullName>
    </submittedName>
</protein>
<dbReference type="Proteomes" id="UP000499080">
    <property type="component" value="Unassembled WGS sequence"/>
</dbReference>
<dbReference type="EMBL" id="BGPR01005690">
    <property type="protein sequence ID" value="GBN12538.1"/>
    <property type="molecule type" value="Genomic_DNA"/>
</dbReference>
<organism evidence="1 2">
    <name type="scientific">Araneus ventricosus</name>
    <name type="common">Orbweaver spider</name>
    <name type="synonym">Epeira ventricosa</name>
    <dbReference type="NCBI Taxonomy" id="182803"/>
    <lineage>
        <taxon>Eukaryota</taxon>
        <taxon>Metazoa</taxon>
        <taxon>Ecdysozoa</taxon>
        <taxon>Arthropoda</taxon>
        <taxon>Chelicerata</taxon>
        <taxon>Arachnida</taxon>
        <taxon>Araneae</taxon>
        <taxon>Araneomorphae</taxon>
        <taxon>Entelegynae</taxon>
        <taxon>Araneoidea</taxon>
        <taxon>Araneidae</taxon>
        <taxon>Araneus</taxon>
    </lineage>
</organism>
<name>A0A4Y2LCS1_ARAVE</name>
<gene>
    <name evidence="1" type="ORF">AVEN_166306_1</name>
</gene>
<keyword evidence="2" id="KW-1185">Reference proteome</keyword>